<accession>K5V043</accession>
<dbReference type="AlphaFoldDB" id="K5V043"/>
<sequence>MTSIEDTASIASSVDSNVGFHFTHNTRLVWRRPSGCHALYVEYILPPGIFADPYELDLRADSYTYSIDTQPDLERPVSAVEYRSTLLRLDVKLPSDAEGVIQVALPLHGRYGLPSSAPLEEAYAVAYVSSPDAFWQCREGQDIYAIPLTTMPPAQDIPLLIPVAISDDLALVEAGTVLSVLAVFCYAAYIFSKVHNRFTVRLHQSKRE</sequence>
<dbReference type="PANTHER" id="PTHR28650">
    <property type="entry name" value="PHOSPHATIDYLINOSITOL-GLYCAN BIOSYNTHESIS CLASS X PROTEIN"/>
    <property type="match status" value="1"/>
</dbReference>
<dbReference type="PANTHER" id="PTHR28650:SF1">
    <property type="entry name" value="PHOSPHATIDYLINOSITOL-GLYCAN BIOSYNTHESIS CLASS X PROTEIN"/>
    <property type="match status" value="1"/>
</dbReference>
<evidence type="ECO:0000256" key="8">
    <source>
        <dbReference type="ARBA" id="ARBA00023136"/>
    </source>
</evidence>
<evidence type="ECO:0000256" key="4">
    <source>
        <dbReference type="ARBA" id="ARBA00022502"/>
    </source>
</evidence>
<keyword evidence="6 10" id="KW-0256">Endoplasmic reticulum</keyword>
<evidence type="ECO:0000313" key="11">
    <source>
        <dbReference type="EMBL" id="EKM55806.1"/>
    </source>
</evidence>
<name>K5V043_PHACS</name>
<protein>
    <recommendedName>
        <fullName evidence="10">Protein PBN1</fullName>
    </recommendedName>
</protein>
<organism evidence="11 12">
    <name type="scientific">Phanerochaete carnosa (strain HHB-10118-sp)</name>
    <name type="common">White-rot fungus</name>
    <name type="synonym">Peniophora carnosa</name>
    <dbReference type="NCBI Taxonomy" id="650164"/>
    <lineage>
        <taxon>Eukaryota</taxon>
        <taxon>Fungi</taxon>
        <taxon>Dikarya</taxon>
        <taxon>Basidiomycota</taxon>
        <taxon>Agaricomycotina</taxon>
        <taxon>Agaricomycetes</taxon>
        <taxon>Polyporales</taxon>
        <taxon>Phanerochaetaceae</taxon>
        <taxon>Phanerochaete</taxon>
    </lineage>
</organism>
<dbReference type="Pfam" id="PF08320">
    <property type="entry name" value="PIG-X"/>
    <property type="match status" value="1"/>
</dbReference>
<dbReference type="InterPro" id="IPR013233">
    <property type="entry name" value="PIG-X/PBN1"/>
</dbReference>
<evidence type="ECO:0000256" key="10">
    <source>
        <dbReference type="RuleBase" id="RU366056"/>
    </source>
</evidence>
<dbReference type="GO" id="GO:0005789">
    <property type="term" value="C:endoplasmic reticulum membrane"/>
    <property type="evidence" value="ECO:0007669"/>
    <property type="project" value="UniProtKB-SubCell"/>
</dbReference>
<evidence type="ECO:0000256" key="2">
    <source>
        <dbReference type="ARBA" id="ARBA00004687"/>
    </source>
</evidence>
<keyword evidence="12" id="KW-1185">Reference proteome</keyword>
<dbReference type="HOGENOM" id="CLU_100668_0_0_1"/>
<dbReference type="GO" id="GO:0006506">
    <property type="term" value="P:GPI anchor biosynthetic process"/>
    <property type="evidence" value="ECO:0007669"/>
    <property type="project" value="UniProtKB-UniPathway"/>
</dbReference>
<keyword evidence="9" id="KW-0325">Glycoprotein</keyword>
<evidence type="ECO:0000256" key="5">
    <source>
        <dbReference type="ARBA" id="ARBA00022692"/>
    </source>
</evidence>
<evidence type="ECO:0000256" key="3">
    <source>
        <dbReference type="ARBA" id="ARBA00010345"/>
    </source>
</evidence>
<comment type="function">
    <text evidence="10">Required for proper folding and/or the stability of a subset of proteins in the endoplasmic reticulum. Component of glycosylphosphatidylinositol-mannosyltransferase 1 which transfers the first of the 4 mannoses in the GPI-anchor precursors during GPI-anchor biosynthesis. Probably acts by stabilizing the mannosyltransferase GPI14.</text>
</comment>
<dbReference type="UniPathway" id="UPA00196"/>
<dbReference type="InterPro" id="IPR040039">
    <property type="entry name" value="PIGX"/>
</dbReference>
<evidence type="ECO:0000256" key="7">
    <source>
        <dbReference type="ARBA" id="ARBA00022989"/>
    </source>
</evidence>
<dbReference type="Proteomes" id="UP000008370">
    <property type="component" value="Unassembled WGS sequence"/>
</dbReference>
<evidence type="ECO:0000256" key="9">
    <source>
        <dbReference type="ARBA" id="ARBA00023180"/>
    </source>
</evidence>
<proteinExistence type="inferred from homology"/>
<feature type="transmembrane region" description="Helical" evidence="10">
    <location>
        <begin position="169"/>
        <end position="191"/>
    </location>
</feature>
<dbReference type="KEGG" id="pco:PHACADRAFT_93850"/>
<dbReference type="EMBL" id="JH930472">
    <property type="protein sequence ID" value="EKM55806.1"/>
    <property type="molecule type" value="Genomic_DNA"/>
</dbReference>
<dbReference type="GeneID" id="18920843"/>
<dbReference type="OrthoDB" id="5546453at2759"/>
<dbReference type="SMART" id="SM00780">
    <property type="entry name" value="PIG-X"/>
    <property type="match status" value="1"/>
</dbReference>
<evidence type="ECO:0000313" key="12">
    <source>
        <dbReference type="Proteomes" id="UP000008370"/>
    </source>
</evidence>
<keyword evidence="7 10" id="KW-1133">Transmembrane helix</keyword>
<keyword evidence="4 10" id="KW-0337">GPI-anchor biosynthesis</keyword>
<comment type="similarity">
    <text evidence="3 10">Belongs to the PIGX family.</text>
</comment>
<dbReference type="STRING" id="650164.K5V043"/>
<reference evidence="11 12" key="1">
    <citation type="journal article" date="2012" name="BMC Genomics">
        <title>Comparative genomics of the white-rot fungi, Phanerochaete carnosa and P. chrysosporium, to elucidate the genetic basis of the distinct wood types they colonize.</title>
        <authorList>
            <person name="Suzuki H."/>
            <person name="MacDonald J."/>
            <person name="Syed K."/>
            <person name="Salamov A."/>
            <person name="Hori C."/>
            <person name="Aerts A."/>
            <person name="Henrissat B."/>
            <person name="Wiebenga A."/>
            <person name="vanKuyk P.A."/>
            <person name="Barry K."/>
            <person name="Lindquist E."/>
            <person name="LaButti K."/>
            <person name="Lapidus A."/>
            <person name="Lucas S."/>
            <person name="Coutinho P."/>
            <person name="Gong Y."/>
            <person name="Samejima M."/>
            <person name="Mahadevan R."/>
            <person name="Abou-Zaid M."/>
            <person name="de Vries R.P."/>
            <person name="Igarashi K."/>
            <person name="Yadav J.S."/>
            <person name="Grigoriev I.V."/>
            <person name="Master E.R."/>
        </authorList>
    </citation>
    <scope>NUCLEOTIDE SEQUENCE [LARGE SCALE GENOMIC DNA]</scope>
    <source>
        <strain evidence="11 12">HHB-10118-sp</strain>
    </source>
</reference>
<evidence type="ECO:0000256" key="1">
    <source>
        <dbReference type="ARBA" id="ARBA00004389"/>
    </source>
</evidence>
<keyword evidence="8 10" id="KW-0472">Membrane</keyword>
<comment type="pathway">
    <text evidence="2 10">Glycolipid biosynthesis; glycosylphosphatidylinositol-anchor biosynthesis.</text>
</comment>
<comment type="subcellular location">
    <subcellularLocation>
        <location evidence="1 10">Endoplasmic reticulum membrane</location>
        <topology evidence="1 10">Single-pass membrane protein</topology>
    </subcellularLocation>
</comment>
<dbReference type="InParanoid" id="K5V043"/>
<evidence type="ECO:0000256" key="6">
    <source>
        <dbReference type="ARBA" id="ARBA00022824"/>
    </source>
</evidence>
<gene>
    <name evidence="11" type="ORF">PHACADRAFT_93850</name>
</gene>
<keyword evidence="5 10" id="KW-0812">Transmembrane</keyword>
<dbReference type="RefSeq" id="XP_007396122.1">
    <property type="nucleotide sequence ID" value="XM_007396060.1"/>
</dbReference>